<feature type="domain" description="Cupin type-2" evidence="2">
    <location>
        <begin position="88"/>
        <end position="154"/>
    </location>
</feature>
<proteinExistence type="predicted"/>
<dbReference type="Pfam" id="PF07883">
    <property type="entry name" value="Cupin_2"/>
    <property type="match status" value="1"/>
</dbReference>
<dbReference type="PANTHER" id="PTHR35848">
    <property type="entry name" value="OXALATE-BINDING PROTEIN"/>
    <property type="match status" value="1"/>
</dbReference>
<evidence type="ECO:0000313" key="3">
    <source>
        <dbReference type="EMBL" id="NYF90753.1"/>
    </source>
</evidence>
<dbReference type="Gene3D" id="2.60.120.10">
    <property type="entry name" value="Jelly Rolls"/>
    <property type="match status" value="1"/>
</dbReference>
<accession>A0A852VCZ7</accession>
<organism evidence="3 4">
    <name type="scientific">Tunturiibacter lichenicola</name>
    <dbReference type="NCBI Taxonomy" id="2051959"/>
    <lineage>
        <taxon>Bacteria</taxon>
        <taxon>Pseudomonadati</taxon>
        <taxon>Acidobacteriota</taxon>
        <taxon>Terriglobia</taxon>
        <taxon>Terriglobales</taxon>
        <taxon>Acidobacteriaceae</taxon>
        <taxon>Tunturiibacter</taxon>
    </lineage>
</organism>
<reference evidence="3 4" key="1">
    <citation type="submission" date="2020-07" db="EMBL/GenBank/DDBJ databases">
        <title>Genomic Encyclopedia of Type Strains, Phase IV (KMG-V): Genome sequencing to study the core and pangenomes of soil and plant-associated prokaryotes.</title>
        <authorList>
            <person name="Whitman W."/>
        </authorList>
    </citation>
    <scope>NUCLEOTIDE SEQUENCE [LARGE SCALE GENOMIC DNA]</scope>
    <source>
        <strain evidence="3 4">M8UP22</strain>
    </source>
</reference>
<dbReference type="Proteomes" id="UP000564385">
    <property type="component" value="Unassembled WGS sequence"/>
</dbReference>
<dbReference type="PANTHER" id="PTHR35848:SF6">
    <property type="entry name" value="CUPIN TYPE-2 DOMAIN-CONTAINING PROTEIN"/>
    <property type="match status" value="1"/>
</dbReference>
<dbReference type="InterPro" id="IPR014710">
    <property type="entry name" value="RmlC-like_jellyroll"/>
</dbReference>
<protein>
    <submittedName>
        <fullName evidence="3">Quercetin dioxygenase-like cupin family protein</fullName>
    </submittedName>
</protein>
<dbReference type="SUPFAM" id="SSF51182">
    <property type="entry name" value="RmlC-like cupins"/>
    <property type="match status" value="1"/>
</dbReference>
<dbReference type="GO" id="GO:0046872">
    <property type="term" value="F:metal ion binding"/>
    <property type="evidence" value="ECO:0007669"/>
    <property type="project" value="UniProtKB-KW"/>
</dbReference>
<evidence type="ECO:0000259" key="2">
    <source>
        <dbReference type="Pfam" id="PF07883"/>
    </source>
</evidence>
<dbReference type="InterPro" id="IPR011051">
    <property type="entry name" value="RmlC_Cupin_sf"/>
</dbReference>
<keyword evidence="1" id="KW-0479">Metal-binding</keyword>
<dbReference type="EMBL" id="JACCCU010000002">
    <property type="protein sequence ID" value="NYF90753.1"/>
    <property type="molecule type" value="Genomic_DNA"/>
</dbReference>
<gene>
    <name evidence="3" type="ORF">HDF08_002855</name>
</gene>
<dbReference type="InterPro" id="IPR013096">
    <property type="entry name" value="Cupin_2"/>
</dbReference>
<dbReference type="GO" id="GO:0051213">
    <property type="term" value="F:dioxygenase activity"/>
    <property type="evidence" value="ECO:0007669"/>
    <property type="project" value="UniProtKB-KW"/>
</dbReference>
<evidence type="ECO:0000313" key="4">
    <source>
        <dbReference type="Proteomes" id="UP000564385"/>
    </source>
</evidence>
<name>A0A852VCZ7_9BACT</name>
<evidence type="ECO:0000256" key="1">
    <source>
        <dbReference type="ARBA" id="ARBA00022723"/>
    </source>
</evidence>
<dbReference type="InterPro" id="IPR051610">
    <property type="entry name" value="GPI/OXD"/>
</dbReference>
<sequence>MENLTRRDLCVALSAFAAMGGVVAEGQSNASLEAPASSPNAAEPVLAHSEIFALDKLPVHASANGGQSRAVIQGRLATGEFVEVHETALPPGQMPHPPHRHTHSEFLLIREGRLEATSDGKTGIVEPGGVIFTASGVLHSLKNVGDVMANYFVVAIGVQKAIV</sequence>
<comment type="caution">
    <text evidence="3">The sequence shown here is derived from an EMBL/GenBank/DDBJ whole genome shotgun (WGS) entry which is preliminary data.</text>
</comment>
<dbReference type="AlphaFoldDB" id="A0A852VCZ7"/>